<comment type="caution">
    <text evidence="3">The sequence shown here is derived from an EMBL/GenBank/DDBJ whole genome shotgun (WGS) entry which is preliminary data.</text>
</comment>
<name>A0A1U7ND23_9FIRM</name>
<dbReference type="CDD" id="cd04335">
    <property type="entry name" value="PrdX_deacylase"/>
    <property type="match status" value="1"/>
</dbReference>
<dbReference type="OrthoDB" id="9798587at2"/>
<evidence type="ECO:0000259" key="2">
    <source>
        <dbReference type="Pfam" id="PF04073"/>
    </source>
</evidence>
<dbReference type="PANTHER" id="PTHR31423:SF3">
    <property type="entry name" value="PROLYL-TRNA SYNTHETASE ASSOCIATED DOMAIN-CONTAINING PROTEIN 1-RELATED"/>
    <property type="match status" value="1"/>
</dbReference>
<evidence type="ECO:0000313" key="4">
    <source>
        <dbReference type="Proteomes" id="UP000186341"/>
    </source>
</evidence>
<dbReference type="InterPro" id="IPR040285">
    <property type="entry name" value="ProX/PRXD1"/>
</dbReference>
<sequence length="162" mass="18866">MNQSELLQFLEENNIRFELTSHPATFLMNEERDFTLPHPEADAKNLFVRDDKKRNYYLLTVRGNKRVNLKEFKQKYQTRSLSFTSASDLDKYLHLTPGSVTPFGLLNVDGYHVQFYLDEDFLKDEALIACHPMINTATVTLKTDDLIHLLEENGHSVNLIQF</sequence>
<organism evidence="3 4">
    <name type="scientific">Ileibacterium valens</name>
    <dbReference type="NCBI Taxonomy" id="1862668"/>
    <lineage>
        <taxon>Bacteria</taxon>
        <taxon>Bacillati</taxon>
        <taxon>Bacillota</taxon>
        <taxon>Erysipelotrichia</taxon>
        <taxon>Erysipelotrichales</taxon>
        <taxon>Erysipelotrichaceae</taxon>
        <taxon>Ileibacterium</taxon>
    </lineage>
</organism>
<keyword evidence="4" id="KW-1185">Reference proteome</keyword>
<accession>A0A1U7ND23</accession>
<dbReference type="InterPro" id="IPR007214">
    <property type="entry name" value="YbaK/aa-tRNA-synth-assoc-dom"/>
</dbReference>
<feature type="domain" description="YbaK/aminoacyl-tRNA synthetase-associated" evidence="2">
    <location>
        <begin position="38"/>
        <end position="148"/>
    </location>
</feature>
<evidence type="ECO:0000256" key="1">
    <source>
        <dbReference type="ARBA" id="ARBA00010201"/>
    </source>
</evidence>
<dbReference type="Pfam" id="PF04073">
    <property type="entry name" value="tRNA_edit"/>
    <property type="match status" value="1"/>
</dbReference>
<dbReference type="PANTHER" id="PTHR31423">
    <property type="entry name" value="YBAK DOMAIN-CONTAINING PROTEIN"/>
    <property type="match status" value="1"/>
</dbReference>
<comment type="similarity">
    <text evidence="1">Belongs to the PRORSD1 family.</text>
</comment>
<reference evidence="3 4" key="1">
    <citation type="submission" date="2016-11" db="EMBL/GenBank/DDBJ databases">
        <title>Description of two novel members of the family Erysipelotrichaceae: Ileibacterium lipovorans gen. nov., sp. nov. and Dubosiella newyorkensis, gen. nov., sp. nov.</title>
        <authorList>
            <person name="Cox L.M."/>
            <person name="Sohn J."/>
            <person name="Tyrrell K.L."/>
            <person name="Citron D.M."/>
            <person name="Lawson P.A."/>
            <person name="Patel N.B."/>
            <person name="Iizumi T."/>
            <person name="Perez-Perez G.I."/>
            <person name="Goldstein E.J."/>
            <person name="Blaser M.J."/>
        </authorList>
    </citation>
    <scope>NUCLEOTIDE SEQUENCE [LARGE SCALE GENOMIC DNA]</scope>
    <source>
        <strain evidence="3 4">NYU-BL-A3</strain>
    </source>
</reference>
<dbReference type="Proteomes" id="UP000186341">
    <property type="component" value="Unassembled WGS sequence"/>
</dbReference>
<dbReference type="SUPFAM" id="SSF55826">
    <property type="entry name" value="YbaK/ProRS associated domain"/>
    <property type="match status" value="1"/>
</dbReference>
<dbReference type="InterPro" id="IPR036754">
    <property type="entry name" value="YbaK/aa-tRNA-synt-asso_dom_sf"/>
</dbReference>
<proteinExistence type="inferred from homology"/>
<dbReference type="Gene3D" id="3.90.960.10">
    <property type="entry name" value="YbaK/aminoacyl-tRNA synthetase-associated domain"/>
    <property type="match status" value="1"/>
</dbReference>
<dbReference type="EMBL" id="MPJW01000260">
    <property type="protein sequence ID" value="OLU36752.1"/>
    <property type="molecule type" value="Genomic_DNA"/>
</dbReference>
<dbReference type="RefSeq" id="WP_075820986.1">
    <property type="nucleotide sequence ID" value="NZ_CAJUTZ010000013.1"/>
</dbReference>
<dbReference type="AlphaFoldDB" id="A0A1U7ND23"/>
<evidence type="ECO:0000313" key="3">
    <source>
        <dbReference type="EMBL" id="OLU36752.1"/>
    </source>
</evidence>
<protein>
    <submittedName>
        <fullName evidence="3">Prolyl-tRNA editing protein</fullName>
    </submittedName>
</protein>
<dbReference type="GO" id="GO:0002161">
    <property type="term" value="F:aminoacyl-tRNA deacylase activity"/>
    <property type="evidence" value="ECO:0007669"/>
    <property type="project" value="InterPro"/>
</dbReference>
<gene>
    <name evidence="3" type="ORF">BO222_11960</name>
</gene>
<dbReference type="GeneID" id="82203845"/>